<dbReference type="InterPro" id="IPR029063">
    <property type="entry name" value="SAM-dependent_MTases_sf"/>
</dbReference>
<dbReference type="GO" id="GO:0008757">
    <property type="term" value="F:S-adenosylmethionine-dependent methyltransferase activity"/>
    <property type="evidence" value="ECO:0007669"/>
    <property type="project" value="UniProtKB-ARBA"/>
</dbReference>
<dbReference type="GO" id="GO:0005829">
    <property type="term" value="C:cytosol"/>
    <property type="evidence" value="ECO:0007669"/>
    <property type="project" value="TreeGrafter"/>
</dbReference>
<dbReference type="Proteomes" id="UP000799538">
    <property type="component" value="Unassembled WGS sequence"/>
</dbReference>
<evidence type="ECO:0000313" key="3">
    <source>
        <dbReference type="Proteomes" id="UP000799538"/>
    </source>
</evidence>
<dbReference type="Gene3D" id="3.40.50.150">
    <property type="entry name" value="Vaccinia Virus protein VP39"/>
    <property type="match status" value="1"/>
</dbReference>
<protein>
    <recommendedName>
        <fullName evidence="4">Methyltransferase-domain-containing protein</fullName>
    </recommendedName>
</protein>
<reference evidence="3" key="1">
    <citation type="journal article" date="2020" name="Stud. Mycol.">
        <title>101 Dothideomycetes genomes: A test case for predicting lifestyles and emergence of pathogens.</title>
        <authorList>
            <person name="Haridas S."/>
            <person name="Albert R."/>
            <person name="Binder M."/>
            <person name="Bloem J."/>
            <person name="LaButti K."/>
            <person name="Salamov A."/>
            <person name="Andreopoulos B."/>
            <person name="Baker S."/>
            <person name="Barry K."/>
            <person name="Bills G."/>
            <person name="Bluhm B."/>
            <person name="Cannon C."/>
            <person name="Castanera R."/>
            <person name="Culley D."/>
            <person name="Daum C."/>
            <person name="Ezra D."/>
            <person name="Gonzalez J."/>
            <person name="Henrissat B."/>
            <person name="Kuo A."/>
            <person name="Liang C."/>
            <person name="Lipzen A."/>
            <person name="Lutzoni F."/>
            <person name="Magnuson J."/>
            <person name="Mondo S."/>
            <person name="Nolan M."/>
            <person name="Ohm R."/>
            <person name="Pangilinan J."/>
            <person name="Park H.-J."/>
            <person name="Ramirez L."/>
            <person name="Alfaro M."/>
            <person name="Sun H."/>
            <person name="Tritt A."/>
            <person name="Yoshinaga Y."/>
            <person name="Zwiers L.-H."/>
            <person name="Turgeon B."/>
            <person name="Goodwin S."/>
            <person name="Spatafora J."/>
            <person name="Crous P."/>
            <person name="Grigoriev I."/>
        </authorList>
    </citation>
    <scope>NUCLEOTIDE SEQUENCE [LARGE SCALE GENOMIC DNA]</scope>
    <source>
        <strain evidence="3">CECT 20119</strain>
    </source>
</reference>
<dbReference type="OrthoDB" id="433955at2759"/>
<dbReference type="Pfam" id="PF10294">
    <property type="entry name" value="Methyltransf_16"/>
    <property type="match status" value="1"/>
</dbReference>
<organism evidence="2 3">
    <name type="scientific">Elsinoe ampelina</name>
    <dbReference type="NCBI Taxonomy" id="302913"/>
    <lineage>
        <taxon>Eukaryota</taxon>
        <taxon>Fungi</taxon>
        <taxon>Dikarya</taxon>
        <taxon>Ascomycota</taxon>
        <taxon>Pezizomycotina</taxon>
        <taxon>Dothideomycetes</taxon>
        <taxon>Dothideomycetidae</taxon>
        <taxon>Myriangiales</taxon>
        <taxon>Elsinoaceae</taxon>
        <taxon>Elsinoe</taxon>
    </lineage>
</organism>
<gene>
    <name evidence="2" type="ORF">BDZ85DRAFT_104840</name>
</gene>
<keyword evidence="3" id="KW-1185">Reference proteome</keyword>
<name>A0A6A6GGJ0_9PEZI</name>
<evidence type="ECO:0008006" key="4">
    <source>
        <dbReference type="Google" id="ProtNLM"/>
    </source>
</evidence>
<sequence length="289" mass="30953">MAPSPSAPSAPSPLSAPPSNPPSAPSPLPITPVRHFPIPLTPHHTQPILITEPNLRADNLPLETWASSTILASQLHLVPVSFPAPSPSMIPILELGAGTGLVGIAAAGVYRRGTVLTDLEPIVPGLEGNVGLNSGWLGGVEEEENGEGEGTGGGKVEISAGVLDWTAPGICTVGAKVYRASETKAHVILAADTLYSEEHPVLLSRTVGMWLARDSRARFIMGTALRVAYLEELRELWEKLEGLGLKCVKEGKGMAEEKDFDDERLVEWSVWRWKDLEDKEESEQGQEVA</sequence>
<proteinExistence type="predicted"/>
<dbReference type="AlphaFoldDB" id="A0A6A6GGJ0"/>
<feature type="region of interest" description="Disordered" evidence="1">
    <location>
        <begin position="1"/>
        <end position="30"/>
    </location>
</feature>
<dbReference type="PANTHER" id="PTHR14614:SF156">
    <property type="entry name" value="PROTEIN-LYSINE N-METHYLTRANSFERASE EFM2"/>
    <property type="match status" value="1"/>
</dbReference>
<dbReference type="PANTHER" id="PTHR14614">
    <property type="entry name" value="HEPATOCELLULAR CARCINOMA-ASSOCIATED ANTIGEN"/>
    <property type="match status" value="1"/>
</dbReference>
<evidence type="ECO:0000256" key="1">
    <source>
        <dbReference type="SAM" id="MobiDB-lite"/>
    </source>
</evidence>
<dbReference type="EMBL" id="ML992505">
    <property type="protein sequence ID" value="KAF2224623.1"/>
    <property type="molecule type" value="Genomic_DNA"/>
</dbReference>
<accession>A0A6A6GGJ0</accession>
<evidence type="ECO:0000313" key="2">
    <source>
        <dbReference type="EMBL" id="KAF2224623.1"/>
    </source>
</evidence>
<dbReference type="InterPro" id="IPR019410">
    <property type="entry name" value="Methyltransf_16"/>
</dbReference>